<evidence type="ECO:0000256" key="4">
    <source>
        <dbReference type="ARBA" id="ARBA00022737"/>
    </source>
</evidence>
<dbReference type="Gene3D" id="2.130.10.10">
    <property type="entry name" value="YVTN repeat-like/Quinoprotein amine dehydrogenase"/>
    <property type="match status" value="1"/>
</dbReference>
<feature type="repeat" description="WD" evidence="6">
    <location>
        <begin position="508"/>
        <end position="549"/>
    </location>
</feature>
<protein>
    <recommendedName>
        <fullName evidence="9">Groucho/TLE N-terminal Q-rich domain-containing protein</fullName>
    </recommendedName>
</protein>
<dbReference type="GO" id="GO:0005634">
    <property type="term" value="C:nucleus"/>
    <property type="evidence" value="ECO:0000318"/>
    <property type="project" value="GO_Central"/>
</dbReference>
<evidence type="ECO:0000259" key="9">
    <source>
        <dbReference type="Pfam" id="PF03920"/>
    </source>
</evidence>
<dbReference type="HOGENOM" id="CLU_007612_3_0_1"/>
<evidence type="ECO:0000256" key="8">
    <source>
        <dbReference type="SAM" id="MobiDB-lite"/>
    </source>
</evidence>
<dbReference type="Proteomes" id="UP000009022">
    <property type="component" value="Unassembled WGS sequence"/>
</dbReference>
<dbReference type="InterPro" id="IPR036322">
    <property type="entry name" value="WD40_repeat_dom_sf"/>
</dbReference>
<feature type="compositionally biased region" description="Basic and acidic residues" evidence="8">
    <location>
        <begin position="217"/>
        <end position="232"/>
    </location>
</feature>
<dbReference type="CTD" id="6751482"/>
<dbReference type="GO" id="GO:0090090">
    <property type="term" value="P:negative regulation of canonical Wnt signaling pathway"/>
    <property type="evidence" value="ECO:0000318"/>
    <property type="project" value="GO_Central"/>
</dbReference>
<feature type="compositionally biased region" description="Pro residues" evidence="8">
    <location>
        <begin position="142"/>
        <end position="152"/>
    </location>
</feature>
<feature type="coiled-coil region" evidence="7">
    <location>
        <begin position="24"/>
        <end position="58"/>
    </location>
</feature>
<feature type="region of interest" description="Disordered" evidence="8">
    <location>
        <begin position="124"/>
        <end position="157"/>
    </location>
</feature>
<dbReference type="GeneID" id="6751482"/>
<feature type="domain" description="Groucho/TLE N-terminal Q-rich" evidence="9">
    <location>
        <begin position="16"/>
        <end position="131"/>
    </location>
</feature>
<evidence type="ECO:0000256" key="2">
    <source>
        <dbReference type="ARBA" id="ARBA00005969"/>
    </source>
</evidence>
<dbReference type="InterPro" id="IPR001680">
    <property type="entry name" value="WD40_rpt"/>
</dbReference>
<dbReference type="PRINTS" id="PR01850">
    <property type="entry name" value="GROUCHOFAMLY"/>
</dbReference>
<dbReference type="PROSITE" id="PS50082">
    <property type="entry name" value="WD_REPEATS_2"/>
    <property type="match status" value="2"/>
</dbReference>
<reference evidence="10 11" key="1">
    <citation type="journal article" date="2008" name="Nature">
        <title>The Trichoplax genome and the nature of placozoans.</title>
        <authorList>
            <person name="Srivastava M."/>
            <person name="Begovic E."/>
            <person name="Chapman J."/>
            <person name="Putnam N.H."/>
            <person name="Hellsten U."/>
            <person name="Kawashima T."/>
            <person name="Kuo A."/>
            <person name="Mitros T."/>
            <person name="Salamov A."/>
            <person name="Carpenter M.L."/>
            <person name="Signorovitch A.Y."/>
            <person name="Moreno M.A."/>
            <person name="Kamm K."/>
            <person name="Grimwood J."/>
            <person name="Schmutz J."/>
            <person name="Shapiro H."/>
            <person name="Grigoriev I.V."/>
            <person name="Buss L.W."/>
            <person name="Schierwater B."/>
            <person name="Dellaporta S.L."/>
            <person name="Rokhsar D.S."/>
        </authorList>
    </citation>
    <scope>NUCLEOTIDE SEQUENCE [LARGE SCALE GENOMIC DNA]</scope>
    <source>
        <strain evidence="10 11">Grell-BS-1999</strain>
    </source>
</reference>
<dbReference type="OrthoDB" id="2624652at2759"/>
<dbReference type="InParanoid" id="B3RR30"/>
<evidence type="ECO:0000256" key="1">
    <source>
        <dbReference type="ARBA" id="ARBA00004123"/>
    </source>
</evidence>
<name>B3RR30_TRIAD</name>
<dbReference type="SMART" id="SM00320">
    <property type="entry name" value="WD40"/>
    <property type="match status" value="7"/>
</dbReference>
<dbReference type="PANTHER" id="PTHR10814:SF21">
    <property type="entry name" value="PROTEIN GROUCHO"/>
    <property type="match status" value="1"/>
</dbReference>
<organism evidence="10 11">
    <name type="scientific">Trichoplax adhaerens</name>
    <name type="common">Trichoplax reptans</name>
    <dbReference type="NCBI Taxonomy" id="10228"/>
    <lineage>
        <taxon>Eukaryota</taxon>
        <taxon>Metazoa</taxon>
        <taxon>Placozoa</taxon>
        <taxon>Uniplacotomia</taxon>
        <taxon>Trichoplacea</taxon>
        <taxon>Trichoplacidae</taxon>
        <taxon>Trichoplax</taxon>
    </lineage>
</organism>
<dbReference type="AlphaFoldDB" id="B3RR30"/>
<dbReference type="Pfam" id="PF03920">
    <property type="entry name" value="TLE_N"/>
    <property type="match status" value="1"/>
</dbReference>
<dbReference type="PhylomeDB" id="B3RR30"/>
<keyword evidence="5" id="KW-0539">Nucleus</keyword>
<feature type="region of interest" description="Disordered" evidence="8">
    <location>
        <begin position="177"/>
        <end position="321"/>
    </location>
</feature>
<feature type="compositionally biased region" description="Polar residues" evidence="8">
    <location>
        <begin position="304"/>
        <end position="320"/>
    </location>
</feature>
<evidence type="ECO:0000313" key="11">
    <source>
        <dbReference type="Proteomes" id="UP000009022"/>
    </source>
</evidence>
<dbReference type="InterPro" id="IPR015943">
    <property type="entry name" value="WD40/YVTN_repeat-like_dom_sf"/>
</dbReference>
<dbReference type="RefSeq" id="XP_002110267.1">
    <property type="nucleotide sequence ID" value="XM_002110231.1"/>
</dbReference>
<keyword evidence="7" id="KW-0175">Coiled coil</keyword>
<dbReference type="InterPro" id="IPR019775">
    <property type="entry name" value="WD40_repeat_CS"/>
</dbReference>
<keyword evidence="11" id="KW-1185">Reference proteome</keyword>
<feature type="compositionally biased region" description="Low complexity" evidence="8">
    <location>
        <begin position="198"/>
        <end position="208"/>
    </location>
</feature>
<dbReference type="PROSITE" id="PS50294">
    <property type="entry name" value="WD_REPEATS_REGION"/>
    <property type="match status" value="1"/>
</dbReference>
<evidence type="ECO:0000256" key="7">
    <source>
        <dbReference type="SAM" id="Coils"/>
    </source>
</evidence>
<dbReference type="InterPro" id="IPR005617">
    <property type="entry name" value="Groucho/TLE_N"/>
</dbReference>
<dbReference type="STRING" id="10228.B3RR30"/>
<evidence type="ECO:0000256" key="6">
    <source>
        <dbReference type="PROSITE-ProRule" id="PRU00221"/>
    </source>
</evidence>
<evidence type="ECO:0000256" key="3">
    <source>
        <dbReference type="ARBA" id="ARBA00022574"/>
    </source>
</evidence>
<keyword evidence="4" id="KW-0677">Repeat</keyword>
<dbReference type="GO" id="GO:0003714">
    <property type="term" value="F:transcription corepressor activity"/>
    <property type="evidence" value="ECO:0000318"/>
    <property type="project" value="GO_Central"/>
</dbReference>
<dbReference type="FunCoup" id="B3RR30">
    <property type="interactions" value="1940"/>
</dbReference>
<comment type="similarity">
    <text evidence="2">Belongs to the WD repeat Groucho/TLE family.</text>
</comment>
<feature type="compositionally biased region" description="Basic and acidic residues" evidence="8">
    <location>
        <begin position="260"/>
        <end position="270"/>
    </location>
</feature>
<dbReference type="eggNOG" id="KOG0639">
    <property type="taxonomic scope" value="Eukaryota"/>
</dbReference>
<dbReference type="InterPro" id="IPR009146">
    <property type="entry name" value="Groucho_enhance"/>
</dbReference>
<dbReference type="SUPFAM" id="SSF50978">
    <property type="entry name" value="WD40 repeat-like"/>
    <property type="match status" value="1"/>
</dbReference>
<dbReference type="EMBL" id="DS985243">
    <property type="protein sequence ID" value="EDV26271.1"/>
    <property type="molecule type" value="Genomic_DNA"/>
</dbReference>
<sequence>MFPNRHPAPHQPIGQFKFTTPESCDRIKEEYQILQAQNQSLKLECEKLANEKTDLHRHYIMYYEMSYGLNIEMHKQSEVAKRLSGICAQIIPYLSQEHQQQVANAIERAKQVTVTDLNSIMGQQQVHLQQHHPHGPQIPLHPGAPPPPPIPPVSAGNNMIMPSNLLMSHMALKDKGFHRNSASPSLSAQRPDKHRTTDAASTSSNSSIHNHRSTGKRKQDDKIDSESDKSDGELVVDVANDEPPSPVRDTVRSPNISLIPKEKMMKKRNDMSPISSASPSPPPMKSKIIDKQKPLQVGSPVPPTNNNATGSGSTSPSLSKGHSIITVPFDHNPPGRFGVSNKPAYSFRVGADGIAQPAQFPQDALMDSEIPRHVRLMGSLNHGEVVCAVTISDRSKHVFTGGKGCVKVWDINQLNKTVSVLECLPDNYIRSCKLLPDGRSLIVGGEASTLIVYDLTAPVPRVKGELDANAQACYALAISADGKQCYSCCSDGHIAVWDLHNQHLINKFQGHTDGASCIDISRDGLKVWTGGLDSTVRSWDIREGKEMDKYEFNSQIFSLGCCPSDDWLAVGMESNHVEVIQMNNSEKYQLHLHESCVLSLKFAHCGKWFISTGKDNLLNAWRTPYGASIFQNKESSSVLSCDISRDDKYIVTGSGDKKATLYEVMYN</sequence>
<keyword evidence="3 6" id="KW-0853">WD repeat</keyword>
<dbReference type="OMA" id="ETQHGKI"/>
<dbReference type="PANTHER" id="PTHR10814">
    <property type="entry name" value="TRANSDUCIN-LIKE ENHANCER PROTEIN"/>
    <property type="match status" value="1"/>
</dbReference>
<dbReference type="FunFam" id="2.130.10.10:FF:001072">
    <property type="entry name" value="Transcription factor unc-37"/>
    <property type="match status" value="1"/>
</dbReference>
<proteinExistence type="inferred from homology"/>
<feature type="repeat" description="WD" evidence="6">
    <location>
        <begin position="466"/>
        <end position="507"/>
    </location>
</feature>
<dbReference type="PROSITE" id="PS00678">
    <property type="entry name" value="WD_REPEATS_1"/>
    <property type="match status" value="2"/>
</dbReference>
<accession>B3RR30</accession>
<comment type="subcellular location">
    <subcellularLocation>
        <location evidence="1">Nucleus</location>
    </subcellularLocation>
</comment>
<evidence type="ECO:0000256" key="5">
    <source>
        <dbReference type="ARBA" id="ARBA00023242"/>
    </source>
</evidence>
<evidence type="ECO:0000313" key="10">
    <source>
        <dbReference type="EMBL" id="EDV26271.1"/>
    </source>
</evidence>
<dbReference type="Pfam" id="PF00400">
    <property type="entry name" value="WD40"/>
    <property type="match status" value="5"/>
</dbReference>
<gene>
    <name evidence="10" type="ORF">TRIADDRAFT_49955</name>
</gene>
<dbReference type="GO" id="GO:0005667">
    <property type="term" value="C:transcription regulator complex"/>
    <property type="evidence" value="ECO:0000318"/>
    <property type="project" value="GO_Central"/>
</dbReference>
<dbReference type="KEGG" id="tad:TRIADDRAFT_49955"/>